<dbReference type="Pfam" id="PF00026">
    <property type="entry name" value="Asp"/>
    <property type="match status" value="2"/>
</dbReference>
<dbReference type="InterPro" id="IPR001461">
    <property type="entry name" value="Aspartic_peptidase_A1"/>
</dbReference>
<feature type="domain" description="Peptidase A1" evidence="6">
    <location>
        <begin position="196"/>
        <end position="565"/>
    </location>
</feature>
<feature type="region of interest" description="Disordered" evidence="4">
    <location>
        <begin position="111"/>
        <end position="186"/>
    </location>
</feature>
<keyword evidence="5" id="KW-0472">Membrane</keyword>
<evidence type="ECO:0000256" key="5">
    <source>
        <dbReference type="SAM" id="Phobius"/>
    </source>
</evidence>
<proteinExistence type="inferred from homology"/>
<evidence type="ECO:0000256" key="4">
    <source>
        <dbReference type="SAM" id="MobiDB-lite"/>
    </source>
</evidence>
<dbReference type="STRING" id="1882483.A0A317XUL0"/>
<dbReference type="Proteomes" id="UP000246740">
    <property type="component" value="Unassembled WGS sequence"/>
</dbReference>
<evidence type="ECO:0000256" key="3">
    <source>
        <dbReference type="RuleBase" id="RU000454"/>
    </source>
</evidence>
<feature type="region of interest" description="Disordered" evidence="4">
    <location>
        <begin position="18"/>
        <end position="50"/>
    </location>
</feature>
<feature type="region of interest" description="Disordered" evidence="4">
    <location>
        <begin position="799"/>
        <end position="868"/>
    </location>
</feature>
<evidence type="ECO:0000256" key="1">
    <source>
        <dbReference type="ARBA" id="ARBA00007447"/>
    </source>
</evidence>
<reference evidence="7 8" key="1">
    <citation type="journal article" date="2018" name="Mol. Biol. Evol.">
        <title>Broad Genomic Sampling Reveals a Smut Pathogenic Ancestry of the Fungal Clade Ustilaginomycotina.</title>
        <authorList>
            <person name="Kijpornyongpan T."/>
            <person name="Mondo S.J."/>
            <person name="Barry K."/>
            <person name="Sandor L."/>
            <person name="Lee J."/>
            <person name="Lipzen A."/>
            <person name="Pangilinan J."/>
            <person name="LaButti K."/>
            <person name="Hainaut M."/>
            <person name="Henrissat B."/>
            <person name="Grigoriev I.V."/>
            <person name="Spatafora J.W."/>
            <person name="Aime M.C."/>
        </authorList>
    </citation>
    <scope>NUCLEOTIDE SEQUENCE [LARGE SCALE GENOMIC DNA]</scope>
    <source>
        <strain evidence="7 8">MCA 3645</strain>
    </source>
</reference>
<dbReference type="InParanoid" id="A0A317XUL0"/>
<dbReference type="InterPro" id="IPR034164">
    <property type="entry name" value="Pepsin-like_dom"/>
</dbReference>
<dbReference type="PANTHER" id="PTHR47966:SF73">
    <property type="entry name" value="PEPTIDASE A1 DOMAIN-CONTAINING PROTEIN"/>
    <property type="match status" value="1"/>
</dbReference>
<keyword evidence="3 7" id="KW-0645">Protease</keyword>
<dbReference type="InterPro" id="IPR001969">
    <property type="entry name" value="Aspartic_peptidase_AS"/>
</dbReference>
<keyword evidence="5" id="KW-1133">Transmembrane helix</keyword>
<dbReference type="PRINTS" id="PR00792">
    <property type="entry name" value="PEPSIN"/>
</dbReference>
<comment type="similarity">
    <text evidence="1 3">Belongs to the peptidase A1 family.</text>
</comment>
<dbReference type="PROSITE" id="PS00141">
    <property type="entry name" value="ASP_PROTEASE"/>
    <property type="match status" value="1"/>
</dbReference>
<evidence type="ECO:0000313" key="7">
    <source>
        <dbReference type="EMBL" id="PWZ01967.1"/>
    </source>
</evidence>
<dbReference type="OrthoDB" id="2747330at2759"/>
<evidence type="ECO:0000256" key="2">
    <source>
        <dbReference type="ARBA" id="ARBA00022750"/>
    </source>
</evidence>
<dbReference type="PANTHER" id="PTHR47966">
    <property type="entry name" value="BETA-SITE APP-CLEAVING ENZYME, ISOFORM A-RELATED"/>
    <property type="match status" value="1"/>
</dbReference>
<dbReference type="PROSITE" id="PS51767">
    <property type="entry name" value="PEPTIDASE_A1"/>
    <property type="match status" value="1"/>
</dbReference>
<organism evidence="7 8">
    <name type="scientific">Testicularia cyperi</name>
    <dbReference type="NCBI Taxonomy" id="1882483"/>
    <lineage>
        <taxon>Eukaryota</taxon>
        <taxon>Fungi</taxon>
        <taxon>Dikarya</taxon>
        <taxon>Basidiomycota</taxon>
        <taxon>Ustilaginomycotina</taxon>
        <taxon>Ustilaginomycetes</taxon>
        <taxon>Ustilaginales</taxon>
        <taxon>Anthracoideaceae</taxon>
        <taxon>Testicularia</taxon>
    </lineage>
</organism>
<feature type="compositionally biased region" description="Basic and acidic residues" evidence="4">
    <location>
        <begin position="35"/>
        <end position="45"/>
    </location>
</feature>
<keyword evidence="2 3" id="KW-0064">Aspartyl protease</keyword>
<gene>
    <name evidence="7" type="ORF">BCV70DRAFT_225296</name>
</gene>
<keyword evidence="8" id="KW-1185">Reference proteome</keyword>
<feature type="compositionally biased region" description="Basic and acidic residues" evidence="4">
    <location>
        <begin position="804"/>
        <end position="822"/>
    </location>
</feature>
<dbReference type="Gene3D" id="2.40.70.10">
    <property type="entry name" value="Acid Proteases"/>
    <property type="match status" value="2"/>
</dbReference>
<dbReference type="InterPro" id="IPR021109">
    <property type="entry name" value="Peptidase_aspartic_dom_sf"/>
</dbReference>
<protein>
    <submittedName>
        <fullName evidence="7">Acid protease</fullName>
    </submittedName>
</protein>
<dbReference type="SUPFAM" id="SSF50630">
    <property type="entry name" value="Acid proteases"/>
    <property type="match status" value="1"/>
</dbReference>
<evidence type="ECO:0000313" key="8">
    <source>
        <dbReference type="Proteomes" id="UP000246740"/>
    </source>
</evidence>
<keyword evidence="3" id="KW-0378">Hydrolase</keyword>
<dbReference type="CDD" id="cd05471">
    <property type="entry name" value="pepsin_like"/>
    <property type="match status" value="1"/>
</dbReference>
<feature type="transmembrane region" description="Helical" evidence="5">
    <location>
        <begin position="629"/>
        <end position="649"/>
    </location>
</feature>
<dbReference type="AlphaFoldDB" id="A0A317XUL0"/>
<keyword evidence="5" id="KW-0812">Transmembrane</keyword>
<dbReference type="EMBL" id="KZ819189">
    <property type="protein sequence ID" value="PWZ01967.1"/>
    <property type="molecule type" value="Genomic_DNA"/>
</dbReference>
<name>A0A317XUL0_9BASI</name>
<dbReference type="GO" id="GO:0004190">
    <property type="term" value="F:aspartic-type endopeptidase activity"/>
    <property type="evidence" value="ECO:0007669"/>
    <property type="project" value="UniProtKB-KW"/>
</dbReference>
<accession>A0A317XUL0</accession>
<dbReference type="InterPro" id="IPR033121">
    <property type="entry name" value="PEPTIDASE_A1"/>
</dbReference>
<sequence>MRRISQARVLHESELPRLLEQTSRLQARKGKPTRKGKEPAVDTERQNSPTLTLQPVQESLQELSQALQSVPDAVPAPCLLWPPHGTAVAAGFGQAGPSSVPFPPMSPMFCPSSTGSNSSSSATTVNNSNDASSATRSDSGSGTPTSPTAFSPSVTGAAASTSTASTSADSPRASSSGNSTTGGSLNSTRVVLGRAFTNGQLTYTVPLNLNVQLDTGSGDLWLANEACNSDSCKGHQGLSVQRFDDTADSDTPFDITYLLGSASGSVKTASMLFGDLDTSRLIAFGSCNVVANEDMDTGNFSGLGPPANSLIQADLNATSNIASLNIGVNPPETGAVLAGFWNAARPGRRFMGIGLQRLEEEGGHGDSVMTIGNHDPAYAGSDPSQIAYTSVIGDADGVARHWRVSMTDITVQLQHGVTEAIPVGTSSVVTGGYPIAVFDSGASINLGPESTLNALYGAWGIGPASDGGYYVPCDLQMNITLGLGGIRIPIHPLDASLYSSSGVGTSTDNSACIGSFQALRSLSGSSTGSNLNSSFLPADFVLSPAFMRSAYTVFSCDGGRNVSTAADAGLTVGSPCQASVGLRPLVNMTLATQQFNQVRVKKESLGQSGLTHGRGSGASSKGMSGGIKVVIGCVCAIVVIAVLFGVALWRLRRRRRRIAAARAALLAAQTEKPDGPQGHSKKQSNPFSMVKIDGLTVPMDILGKEDDESSQVVLSPAQRAKARQLHQIHGVFDDELQDEEVGRGIGPEWGEEARPDPSHLKAAGLLSWDVSSTGYKDARQVKNAYLASLSDEERRAFLGANKGKRTEHPVGSYHDESRHELHDDDVELSQTPRRLQSESDHSSSGRLQSQRDSGRASSPAPLLMDRRD</sequence>
<evidence type="ECO:0000259" key="6">
    <source>
        <dbReference type="PROSITE" id="PS51767"/>
    </source>
</evidence>
<dbReference type="GO" id="GO:0006508">
    <property type="term" value="P:proteolysis"/>
    <property type="evidence" value="ECO:0007669"/>
    <property type="project" value="UniProtKB-KW"/>
</dbReference>